<keyword evidence="1" id="KW-0472">Membrane</keyword>
<proteinExistence type="predicted"/>
<keyword evidence="2" id="KW-0012">Acyltransferase</keyword>
<gene>
    <name evidence="2" type="ORF">H9806_01420</name>
</gene>
<keyword evidence="1" id="KW-0812">Transmembrane</keyword>
<evidence type="ECO:0000313" key="3">
    <source>
        <dbReference type="Proteomes" id="UP000823844"/>
    </source>
</evidence>
<keyword evidence="1" id="KW-1133">Transmembrane helix</keyword>
<feature type="transmembrane region" description="Helical" evidence="1">
    <location>
        <begin position="12"/>
        <end position="31"/>
    </location>
</feature>
<evidence type="ECO:0000313" key="2">
    <source>
        <dbReference type="EMBL" id="MBU3827825.1"/>
    </source>
</evidence>
<keyword evidence="2" id="KW-0808">Transferase</keyword>
<name>A0A9E2NTC2_9LACO</name>
<dbReference type="Proteomes" id="UP000823844">
    <property type="component" value="Unassembled WGS sequence"/>
</dbReference>
<sequence>MKKHFLFLGKAGLIYFSWLFLILFIGLIIAYESVSKFSWPAAITIVIFFIILIYTYFASYYTAEYLHLPYRNKVKLASEPKITWSWKQIKIEKVRLNKLQNLYLLRIKLQKKNGK</sequence>
<feature type="transmembrane region" description="Helical" evidence="1">
    <location>
        <begin position="37"/>
        <end position="63"/>
    </location>
</feature>
<evidence type="ECO:0000256" key="1">
    <source>
        <dbReference type="SAM" id="Phobius"/>
    </source>
</evidence>
<organism evidence="2 3">
    <name type="scientific">Candidatus Lactobacillus pullistercoris</name>
    <dbReference type="NCBI Taxonomy" id="2838636"/>
    <lineage>
        <taxon>Bacteria</taxon>
        <taxon>Bacillati</taxon>
        <taxon>Bacillota</taxon>
        <taxon>Bacilli</taxon>
        <taxon>Lactobacillales</taxon>
        <taxon>Lactobacillaceae</taxon>
        <taxon>Lactobacillus</taxon>
    </lineage>
</organism>
<reference evidence="2" key="2">
    <citation type="submission" date="2021-04" db="EMBL/GenBank/DDBJ databases">
        <authorList>
            <person name="Gilroy R."/>
        </authorList>
    </citation>
    <scope>NUCLEOTIDE SEQUENCE</scope>
    <source>
        <strain evidence="2">F6-686</strain>
    </source>
</reference>
<protein>
    <submittedName>
        <fullName evidence="2">Acyltransferase</fullName>
    </submittedName>
</protein>
<accession>A0A9E2NTC2</accession>
<dbReference type="GO" id="GO:0016746">
    <property type="term" value="F:acyltransferase activity"/>
    <property type="evidence" value="ECO:0007669"/>
    <property type="project" value="UniProtKB-KW"/>
</dbReference>
<dbReference type="EMBL" id="JAHLFT010000018">
    <property type="protein sequence ID" value="MBU3827825.1"/>
    <property type="molecule type" value="Genomic_DNA"/>
</dbReference>
<comment type="caution">
    <text evidence="2">The sequence shown here is derived from an EMBL/GenBank/DDBJ whole genome shotgun (WGS) entry which is preliminary data.</text>
</comment>
<reference evidence="2" key="1">
    <citation type="journal article" date="2021" name="PeerJ">
        <title>Extensive microbial diversity within the chicken gut microbiome revealed by metagenomics and culture.</title>
        <authorList>
            <person name="Gilroy R."/>
            <person name="Ravi A."/>
            <person name="Getino M."/>
            <person name="Pursley I."/>
            <person name="Horton D.L."/>
            <person name="Alikhan N.F."/>
            <person name="Baker D."/>
            <person name="Gharbi K."/>
            <person name="Hall N."/>
            <person name="Watson M."/>
            <person name="Adriaenssens E.M."/>
            <person name="Foster-Nyarko E."/>
            <person name="Jarju S."/>
            <person name="Secka A."/>
            <person name="Antonio M."/>
            <person name="Oren A."/>
            <person name="Chaudhuri R.R."/>
            <person name="La Ragione R."/>
            <person name="Hildebrand F."/>
            <person name="Pallen M.J."/>
        </authorList>
    </citation>
    <scope>NUCLEOTIDE SEQUENCE</scope>
    <source>
        <strain evidence="2">F6-686</strain>
    </source>
</reference>
<dbReference type="AlphaFoldDB" id="A0A9E2NTC2"/>